<dbReference type="Proteomes" id="UP000002671">
    <property type="component" value="Chromosome"/>
</dbReference>
<reference evidence="1 2" key="2">
    <citation type="journal article" date="2009" name="Infect. Immun.">
        <title>Comparative genomics reveal extensive transposon-mediated genomic plasticity and diversity among potential effector proteins within the genus Coxiella.</title>
        <authorList>
            <person name="Beare P.A."/>
            <person name="Unsworth N."/>
            <person name="Andoh M."/>
            <person name="Voth D.E."/>
            <person name="Omsland A."/>
            <person name="Gilk S.D."/>
            <person name="Williams K.P."/>
            <person name="Sobral B.W."/>
            <person name="Kupko J.J.III."/>
            <person name="Porcella S.F."/>
            <person name="Samuel J.E."/>
            <person name="Heinzen R.A."/>
        </authorList>
    </citation>
    <scope>NUCLEOTIDE SEQUENCE [LARGE SCALE GENOMIC DNA]</scope>
    <source>
        <strain evidence="2">RSA 493 / Nine Mile phase I</strain>
    </source>
</reference>
<reference evidence="1 2" key="1">
    <citation type="journal article" date="2003" name="Proc. Natl. Acad. Sci. U.S.A.">
        <title>Complete genome sequence of the Q-fever pathogen, Coxiella burnetii.</title>
        <authorList>
            <person name="Seshadri R."/>
            <person name="Paulsen I.T."/>
            <person name="Eisen J.A."/>
            <person name="Read T.D."/>
            <person name="Nelson K.E."/>
            <person name="Nelson W.C."/>
            <person name="Ward N.L."/>
            <person name="Tettelin H."/>
            <person name="Davidsen T.M."/>
            <person name="Beanan M.J."/>
            <person name="Deboy R.T."/>
            <person name="Daugherty S.C."/>
            <person name="Brinkac L.M."/>
            <person name="Madupu R."/>
            <person name="Dodson R.J."/>
            <person name="Khouri H.M."/>
            <person name="Lee K.H."/>
            <person name="Carty H.A."/>
            <person name="Scanlan D."/>
            <person name="Heinzen R.A."/>
            <person name="Thompson H.A."/>
            <person name="Samuel J.E."/>
            <person name="Fraser C.M."/>
            <person name="Heidelberg J.F."/>
        </authorList>
    </citation>
    <scope>NUCLEOTIDE SEQUENCE [LARGE SCALE GENOMIC DNA]</scope>
    <source>
        <strain evidence="2">RSA 493 / Nine Mile phase I</strain>
    </source>
</reference>
<dbReference type="STRING" id="227377.CBU_1951"/>
<evidence type="ECO:0000313" key="2">
    <source>
        <dbReference type="Proteomes" id="UP000002671"/>
    </source>
</evidence>
<proteinExistence type="predicted"/>
<dbReference type="EnsemblBacteria" id="AAO91440">
    <property type="protein sequence ID" value="AAO91440"/>
    <property type="gene ID" value="CBU_1951"/>
</dbReference>
<dbReference type="GeneID" id="1209864"/>
<organism evidence="1 2">
    <name type="scientific">Coxiella burnetii (strain RSA 493 / Nine Mile phase I)</name>
    <dbReference type="NCBI Taxonomy" id="227377"/>
    <lineage>
        <taxon>Bacteria</taxon>
        <taxon>Pseudomonadati</taxon>
        <taxon>Pseudomonadota</taxon>
        <taxon>Gammaproteobacteria</taxon>
        <taxon>Legionellales</taxon>
        <taxon>Coxiellaceae</taxon>
        <taxon>Coxiella</taxon>
    </lineage>
</organism>
<dbReference type="EMBL" id="AE016828">
    <property type="protein sequence ID" value="AAO91440.1"/>
    <property type="molecule type" value="Genomic_DNA"/>
</dbReference>
<name>Q83AF0_COXBU</name>
<dbReference type="HOGENOM" id="CLU_3326980_0_0_6"/>
<keyword evidence="2" id="KW-1185">Reference proteome</keyword>
<dbReference type="RefSeq" id="NP_820926.1">
    <property type="nucleotide sequence ID" value="NC_002971.4"/>
</dbReference>
<dbReference type="RefSeq" id="WP_005770055.1">
    <property type="nucleotide sequence ID" value="NC_002971.4"/>
</dbReference>
<accession>Q83AF0</accession>
<gene>
    <name evidence="1" type="ordered locus">CBU_1951</name>
</gene>
<sequence length="38" mass="4292">MAFNDSVMNIFSSQPRLVAGLLRHLNEVHDPKLILLTT</sequence>
<dbReference type="KEGG" id="cbu:CBU_1951"/>
<evidence type="ECO:0000313" key="1">
    <source>
        <dbReference type="EMBL" id="AAO91440.1"/>
    </source>
</evidence>
<dbReference type="AlphaFoldDB" id="Q83AF0"/>
<protein>
    <submittedName>
        <fullName evidence="1">Uncharacterized protein</fullName>
    </submittedName>
</protein>